<reference evidence="6 7" key="1">
    <citation type="submission" date="2016-08" db="EMBL/GenBank/DDBJ databases">
        <title>New Insights into Marine Group III Euryarchaeota, from dark to light.</title>
        <authorList>
            <person name="Haro-Moreno J.M."/>
            <person name="Rodriguez-Valera F."/>
            <person name="Lopez-Garcia P."/>
            <person name="Moreira D."/>
            <person name="Martin-Cuadrado A.B."/>
        </authorList>
    </citation>
    <scope>NUCLEOTIDE SEQUENCE [LARGE SCALE GENOMIC DNA]</scope>
    <source>
        <strain evidence="6">CG-Bathy1</strain>
    </source>
</reference>
<evidence type="ECO:0000256" key="3">
    <source>
        <dbReference type="ARBA" id="ARBA00022989"/>
    </source>
</evidence>
<dbReference type="InterPro" id="IPR006639">
    <property type="entry name" value="Preselin/SPP"/>
</dbReference>
<evidence type="ECO:0000256" key="2">
    <source>
        <dbReference type="ARBA" id="ARBA00022692"/>
    </source>
</evidence>
<evidence type="ECO:0000313" key="6">
    <source>
        <dbReference type="EMBL" id="OIR15716.1"/>
    </source>
</evidence>
<comment type="subcellular location">
    <subcellularLocation>
        <location evidence="1">Endomembrane system</location>
        <topology evidence="1">Multi-pass membrane protein</topology>
    </subcellularLocation>
</comment>
<dbReference type="Proteomes" id="UP000183815">
    <property type="component" value="Unassembled WGS sequence"/>
</dbReference>
<name>A0A1J5TPU7_9ARCH</name>
<evidence type="ECO:0000256" key="5">
    <source>
        <dbReference type="SAM" id="Phobius"/>
    </source>
</evidence>
<sequence length="284" mass="31345">MFCFIFSQLVAMLIAPSFTEAEVQAFDNPEDPLNSFIYLILIFAFTAMVLWLSRKKLVKILHSIFLLAIATTFVYVFYPIFFYFGYENNVGYAAASIVAFSLTAILLYYPEWYIVNISGVLLSAGVAAIFGISFGWWPAIILLTCLAIYDAWAVYRSGHMVDLADSVLDLRIPLLLVMPKSKTYSFLEHKNLHKQLEGKKKREAMFMGLGDIIIPGTLVVSSKVSMGWSVGLGALCGSLIGFIILMSFVLKGKPQAGLPLLNGGAILGFLIMAFVTGGLDWNAI</sequence>
<accession>A0A1J5TPU7</accession>
<feature type="transmembrane region" description="Helical" evidence="5">
    <location>
        <begin position="64"/>
        <end position="84"/>
    </location>
</feature>
<comment type="caution">
    <text evidence="6">The sequence shown here is derived from an EMBL/GenBank/DDBJ whole genome shotgun (WGS) entry which is preliminary data.</text>
</comment>
<feature type="transmembrane region" description="Helical" evidence="5">
    <location>
        <begin position="90"/>
        <end position="108"/>
    </location>
</feature>
<evidence type="ECO:0000256" key="1">
    <source>
        <dbReference type="ARBA" id="ARBA00004127"/>
    </source>
</evidence>
<dbReference type="GO" id="GO:0012505">
    <property type="term" value="C:endomembrane system"/>
    <property type="evidence" value="ECO:0007669"/>
    <property type="project" value="UniProtKB-SubCell"/>
</dbReference>
<dbReference type="GO" id="GO:0042500">
    <property type="term" value="F:aspartic endopeptidase activity, intramembrane cleaving"/>
    <property type="evidence" value="ECO:0007669"/>
    <property type="project" value="InterPro"/>
</dbReference>
<protein>
    <submittedName>
        <fullName evidence="6">Uncharacterized protein</fullName>
    </submittedName>
</protein>
<organism evidence="6 7">
    <name type="scientific">Marine Group III euryarchaeote CG-Bathy1</name>
    <dbReference type="NCBI Taxonomy" id="1889001"/>
    <lineage>
        <taxon>Archaea</taxon>
        <taxon>Methanobacteriati</taxon>
        <taxon>Thermoplasmatota</taxon>
        <taxon>Thermoplasmata</taxon>
        <taxon>Candidatus Thermoprofundales</taxon>
    </lineage>
</organism>
<gene>
    <name evidence="6" type="ORF">BEU04_01885</name>
</gene>
<keyword evidence="3 5" id="KW-1133">Transmembrane helix</keyword>
<dbReference type="GO" id="GO:0016020">
    <property type="term" value="C:membrane"/>
    <property type="evidence" value="ECO:0007669"/>
    <property type="project" value="InterPro"/>
</dbReference>
<feature type="transmembrane region" description="Helical" evidence="5">
    <location>
        <begin position="113"/>
        <end position="130"/>
    </location>
</feature>
<keyword evidence="4 5" id="KW-0472">Membrane</keyword>
<dbReference type="InterPro" id="IPR010545">
    <property type="entry name" value="SPP"/>
</dbReference>
<dbReference type="AlphaFoldDB" id="A0A1J5TPU7"/>
<dbReference type="SMART" id="SM00730">
    <property type="entry name" value="PSN"/>
    <property type="match status" value="1"/>
</dbReference>
<keyword evidence="2 5" id="KW-0812">Transmembrane</keyword>
<dbReference type="Pfam" id="PF06550">
    <property type="entry name" value="SPP"/>
    <property type="match status" value="1"/>
</dbReference>
<evidence type="ECO:0000256" key="4">
    <source>
        <dbReference type="ARBA" id="ARBA00023136"/>
    </source>
</evidence>
<feature type="transmembrane region" description="Helical" evidence="5">
    <location>
        <begin position="257"/>
        <end position="279"/>
    </location>
</feature>
<dbReference type="NCBIfam" id="NF041679">
    <property type="entry name" value="IMP_arch_presen"/>
    <property type="match status" value="1"/>
</dbReference>
<dbReference type="EMBL" id="MIYU01000016">
    <property type="protein sequence ID" value="OIR15716.1"/>
    <property type="molecule type" value="Genomic_DNA"/>
</dbReference>
<proteinExistence type="predicted"/>
<evidence type="ECO:0000313" key="7">
    <source>
        <dbReference type="Proteomes" id="UP000183815"/>
    </source>
</evidence>
<feature type="transmembrane region" description="Helical" evidence="5">
    <location>
        <begin position="35"/>
        <end position="52"/>
    </location>
</feature>
<feature type="transmembrane region" description="Helical" evidence="5">
    <location>
        <begin position="228"/>
        <end position="250"/>
    </location>
</feature>